<gene>
    <name evidence="3" type="ORF">E3U44_04680</name>
</gene>
<name>A0A4V1AVP8_9GAMM</name>
<dbReference type="GO" id="GO:0046872">
    <property type="term" value="F:metal ion binding"/>
    <property type="evidence" value="ECO:0007669"/>
    <property type="project" value="InterPro"/>
</dbReference>
<evidence type="ECO:0000256" key="1">
    <source>
        <dbReference type="PROSITE-ProRule" id="PRU00409"/>
    </source>
</evidence>
<dbReference type="SUPFAM" id="SSF56059">
    <property type="entry name" value="Glutathione synthetase ATP-binding domain-like"/>
    <property type="match status" value="1"/>
</dbReference>
<dbReference type="AlphaFoldDB" id="A0A4V1AVP8"/>
<feature type="domain" description="ATP-grasp" evidence="2">
    <location>
        <begin position="130"/>
        <end position="318"/>
    </location>
</feature>
<organism evidence="3 4">
    <name type="scientific">Nitrosococcus wardiae</name>
    <dbReference type="NCBI Taxonomy" id="1814290"/>
    <lineage>
        <taxon>Bacteria</taxon>
        <taxon>Pseudomonadati</taxon>
        <taxon>Pseudomonadota</taxon>
        <taxon>Gammaproteobacteria</taxon>
        <taxon>Chromatiales</taxon>
        <taxon>Chromatiaceae</taxon>
        <taxon>Nitrosococcus</taxon>
    </lineage>
</organism>
<keyword evidence="1" id="KW-0547">Nucleotide-binding</keyword>
<protein>
    <submittedName>
        <fullName evidence="3">ATP-grasp domain-containing protein</fullName>
    </submittedName>
</protein>
<dbReference type="InterPro" id="IPR011761">
    <property type="entry name" value="ATP-grasp"/>
</dbReference>
<dbReference type="Gene3D" id="3.30.470.20">
    <property type="entry name" value="ATP-grasp fold, B domain"/>
    <property type="match status" value="1"/>
</dbReference>
<keyword evidence="1" id="KW-0067">ATP-binding</keyword>
<dbReference type="InterPro" id="IPR016677">
    <property type="entry name" value="UCP016817_carboligase"/>
</dbReference>
<dbReference type="InterPro" id="IPR003806">
    <property type="entry name" value="ATP-grasp_PylC-type"/>
</dbReference>
<dbReference type="EMBL" id="CP038033">
    <property type="protein sequence ID" value="QBQ53885.1"/>
    <property type="molecule type" value="Genomic_DNA"/>
</dbReference>
<dbReference type="KEGG" id="nwr:E3U44_04680"/>
<sequence>MTLSSKLETCCNPRKWDLAHPILILGTSGRALAQSAAAGGYRVLVADCYADRETRQVASAWVQIPPGADDEHWRQRIAQLIRTETNPVGLVFGSGFENRPEFMEELTQWGVLLGNRPHCVRLLNDPRRFFSLLWKLAIPAPEIRFSPPDPTHGWLRKAIGGTGGHHVLPMTKALIHGKRVRWQEMRPESQKRRASTSPPYYYQRKLEGQPGSVLFLANSKETQILGYNHLWTAATRAAPYRYGGVATPLNLTPSAATFLQSYLRTIVTATGLRGLNGLDFIQEPGGIQVLEINPRPPASLDLYHDLFNPFDAHVKACLEVPLSFRVTSITTTRAFSILYAPYPLQIPPHMVWPTFCYDCPVANLKIEREEPICSIHARGANIEECRQLIRRRQQQVLKLLSPNKTPA</sequence>
<dbReference type="GO" id="GO:0005524">
    <property type="term" value="F:ATP binding"/>
    <property type="evidence" value="ECO:0007669"/>
    <property type="project" value="UniProtKB-UniRule"/>
</dbReference>
<evidence type="ECO:0000313" key="3">
    <source>
        <dbReference type="EMBL" id="QBQ53885.1"/>
    </source>
</evidence>
<reference evidence="3 4" key="1">
    <citation type="submission" date="2019-03" db="EMBL/GenBank/DDBJ databases">
        <title>The genome sequence of Nitrosococcus wardiae strain D1FHST reveals the archetypal metabolic capacity of ammonia-oxidizing Gammaproteobacteria.</title>
        <authorList>
            <person name="Wang L."/>
            <person name="Lim C.K."/>
            <person name="Hanson T.E."/>
            <person name="Dang H."/>
            <person name="Klotz M.G."/>
        </authorList>
    </citation>
    <scope>NUCLEOTIDE SEQUENCE [LARGE SCALE GENOMIC DNA]</scope>
    <source>
        <strain evidence="3 4">D1FHS</strain>
    </source>
</reference>
<dbReference type="Proteomes" id="UP000294325">
    <property type="component" value="Chromosome"/>
</dbReference>
<dbReference type="Pfam" id="PF02655">
    <property type="entry name" value="ATP-grasp_3"/>
    <property type="match status" value="1"/>
</dbReference>
<dbReference type="RefSeq" id="WP_134356894.1">
    <property type="nucleotide sequence ID" value="NZ_CP038033.1"/>
</dbReference>
<accession>A0A4V1AVP8</accession>
<dbReference type="PIRSF" id="PIRSF016817">
    <property type="entry name" value="UCP016817_carboligase"/>
    <property type="match status" value="1"/>
</dbReference>
<evidence type="ECO:0000259" key="2">
    <source>
        <dbReference type="PROSITE" id="PS50975"/>
    </source>
</evidence>
<dbReference type="PROSITE" id="PS50975">
    <property type="entry name" value="ATP_GRASP"/>
    <property type="match status" value="1"/>
</dbReference>
<evidence type="ECO:0000313" key="4">
    <source>
        <dbReference type="Proteomes" id="UP000294325"/>
    </source>
</evidence>
<dbReference type="OrthoDB" id="5572734at2"/>
<proteinExistence type="predicted"/>
<keyword evidence="4" id="KW-1185">Reference proteome</keyword>